<dbReference type="Pfam" id="PF00465">
    <property type="entry name" value="Fe-ADH"/>
    <property type="match status" value="1"/>
</dbReference>
<dbReference type="Proteomes" id="UP000460221">
    <property type="component" value="Unassembled WGS sequence"/>
</dbReference>
<comment type="caution">
    <text evidence="5">The sequence shown here is derived from an EMBL/GenBank/DDBJ whole genome shotgun (WGS) entry which is preliminary data.</text>
</comment>
<dbReference type="EC" id="1.2.98.1" evidence="5"/>
<organism evidence="5 6">
    <name type="scientific">Nakamurella alba</name>
    <dbReference type="NCBI Taxonomy" id="2665158"/>
    <lineage>
        <taxon>Bacteria</taxon>
        <taxon>Bacillati</taxon>
        <taxon>Actinomycetota</taxon>
        <taxon>Actinomycetes</taxon>
        <taxon>Nakamurellales</taxon>
        <taxon>Nakamurellaceae</taxon>
        <taxon>Nakamurella</taxon>
    </lineage>
</organism>
<dbReference type="RefSeq" id="WP_322098032.1">
    <property type="nucleotide sequence ID" value="NZ_WLYK01000006.1"/>
</dbReference>
<evidence type="ECO:0000256" key="1">
    <source>
        <dbReference type="ARBA" id="ARBA00007358"/>
    </source>
</evidence>
<keyword evidence="2 5" id="KW-0560">Oxidoreductase</keyword>
<evidence type="ECO:0000259" key="3">
    <source>
        <dbReference type="Pfam" id="PF00465"/>
    </source>
</evidence>
<dbReference type="FunFam" id="3.40.50.1970:FF:000003">
    <property type="entry name" value="Alcohol dehydrogenase, iron-containing"/>
    <property type="match status" value="1"/>
</dbReference>
<dbReference type="PANTHER" id="PTHR11496:SF102">
    <property type="entry name" value="ALCOHOL DEHYDROGENASE 4"/>
    <property type="match status" value="1"/>
</dbReference>
<evidence type="ECO:0000313" key="5">
    <source>
        <dbReference type="EMBL" id="MTD15499.1"/>
    </source>
</evidence>
<dbReference type="GO" id="GO:0046872">
    <property type="term" value="F:metal ion binding"/>
    <property type="evidence" value="ECO:0007669"/>
    <property type="project" value="InterPro"/>
</dbReference>
<proteinExistence type="inferred from homology"/>
<dbReference type="Gene3D" id="1.20.1090.10">
    <property type="entry name" value="Dehydroquinate synthase-like - alpha domain"/>
    <property type="match status" value="1"/>
</dbReference>
<evidence type="ECO:0000256" key="2">
    <source>
        <dbReference type="ARBA" id="ARBA00023002"/>
    </source>
</evidence>
<dbReference type="InterPro" id="IPR056798">
    <property type="entry name" value="ADH_Fe_C"/>
</dbReference>
<dbReference type="Gene3D" id="3.40.50.1970">
    <property type="match status" value="1"/>
</dbReference>
<dbReference type="PANTHER" id="PTHR11496">
    <property type="entry name" value="ALCOHOL DEHYDROGENASE"/>
    <property type="match status" value="1"/>
</dbReference>
<comment type="similarity">
    <text evidence="1">Belongs to the iron-containing alcohol dehydrogenase family.</text>
</comment>
<keyword evidence="6" id="KW-1185">Reference proteome</keyword>
<feature type="domain" description="Alcohol dehydrogenase iron-type/glycerol dehydrogenase GldA" evidence="3">
    <location>
        <begin position="20"/>
        <end position="191"/>
    </location>
</feature>
<feature type="domain" description="Fe-containing alcohol dehydrogenase-like C-terminal" evidence="4">
    <location>
        <begin position="202"/>
        <end position="417"/>
    </location>
</feature>
<dbReference type="Pfam" id="PF25137">
    <property type="entry name" value="ADH_Fe_C"/>
    <property type="match status" value="1"/>
</dbReference>
<sequence>MQVDDLLKPFPIKEFHPFPRALMGPGSSEIIGPEALKLGFRKVLVMTSGLRGTNVVHNIVESLKYHGLEVVLYDKVESNPKDYNAMDGARLYMENDCDSFISIGGGSSHDACKGARIAVAHDGRNINEFEGFNKSENTKNPPHIAVSTTAGTGSETSWAYVITDTTTDPSKPHKYVAFDDAAVATLAIDDPVLYYDCPRHFTAQCGFDVLAHGSEPFVSRLNFEPSYGNAIRSIELVGEHLRKATWNGYDLAAREGMMYAQYIAAQAFNSGGLGIIHSISHATSAFFDTHHGLNNAIALPRVWAFNLSTEYKKFALIAQAMGVDIGGMTTVQAADAAVGAAVRLLRDCGIPEKFTDITQDTHEKNRLGTGPTKYYEAHAKVLGDAETIDNITHHVLGDACTDANPRECTFDSVRPVVDHSYNGDLDDLLS</sequence>
<gene>
    <name evidence="5" type="primary">mdo</name>
    <name evidence="5" type="ORF">GIS00_16305</name>
</gene>
<protein>
    <submittedName>
        <fullName evidence="5">NDMA-dependent methanol dehydrogenase</fullName>
        <ecNumber evidence="5">1.1.99.37</ecNumber>
        <ecNumber evidence="5">1.2.98.1</ecNumber>
    </submittedName>
</protein>
<dbReference type="CDD" id="cd08176">
    <property type="entry name" value="LPO"/>
    <property type="match status" value="1"/>
</dbReference>
<dbReference type="InterPro" id="IPR039697">
    <property type="entry name" value="Alcohol_dehydrogenase_Fe"/>
</dbReference>
<dbReference type="InterPro" id="IPR026338">
    <property type="entry name" value="NDMA_methanol_DH"/>
</dbReference>
<dbReference type="AlphaFoldDB" id="A0A7K1FQ67"/>
<reference evidence="5 6" key="1">
    <citation type="submission" date="2019-11" db="EMBL/GenBank/DDBJ databases">
        <authorList>
            <person name="Jiang L.-Q."/>
        </authorList>
    </citation>
    <scope>NUCLEOTIDE SEQUENCE [LARGE SCALE GENOMIC DNA]</scope>
    <source>
        <strain evidence="5 6">YIM 132087</strain>
    </source>
</reference>
<dbReference type="GO" id="GO:0004022">
    <property type="term" value="F:alcohol dehydrogenase (NAD+) activity"/>
    <property type="evidence" value="ECO:0007669"/>
    <property type="project" value="UniProtKB-ARBA"/>
</dbReference>
<dbReference type="GO" id="GO:0047895">
    <property type="term" value="F:formaldehyde dismutase activity"/>
    <property type="evidence" value="ECO:0007669"/>
    <property type="project" value="UniProtKB-EC"/>
</dbReference>
<dbReference type="InterPro" id="IPR001670">
    <property type="entry name" value="ADH_Fe/GldA"/>
</dbReference>
<dbReference type="NCBIfam" id="TIGR04266">
    <property type="entry name" value="NDMA_methanol"/>
    <property type="match status" value="1"/>
</dbReference>
<evidence type="ECO:0000313" key="6">
    <source>
        <dbReference type="Proteomes" id="UP000460221"/>
    </source>
</evidence>
<dbReference type="SUPFAM" id="SSF56796">
    <property type="entry name" value="Dehydroquinate synthase-like"/>
    <property type="match status" value="1"/>
</dbReference>
<evidence type="ECO:0000259" key="4">
    <source>
        <dbReference type="Pfam" id="PF25137"/>
    </source>
</evidence>
<dbReference type="EMBL" id="WLYK01000006">
    <property type="protein sequence ID" value="MTD15499.1"/>
    <property type="molecule type" value="Genomic_DNA"/>
</dbReference>
<name>A0A7K1FQ67_9ACTN</name>
<dbReference type="EC" id="1.1.99.37" evidence="5"/>
<accession>A0A7K1FQ67</accession>